<dbReference type="PANTHER" id="PTHR10458:SF22">
    <property type="entry name" value="PEPTIDE DEFORMYLASE"/>
    <property type="match status" value="1"/>
</dbReference>
<dbReference type="OrthoDB" id="9804313at2"/>
<dbReference type="NCBIfam" id="TIGR00079">
    <property type="entry name" value="pept_deformyl"/>
    <property type="match status" value="1"/>
</dbReference>
<dbReference type="InterPro" id="IPR036821">
    <property type="entry name" value="Peptide_deformylase_sf"/>
</dbReference>
<dbReference type="STRING" id="502025.Hoch_2195"/>
<dbReference type="HAMAP" id="MF_00163">
    <property type="entry name" value="Pep_deformylase"/>
    <property type="match status" value="1"/>
</dbReference>
<dbReference type="InterPro" id="IPR023635">
    <property type="entry name" value="Peptide_deformylase"/>
</dbReference>
<dbReference type="PIRSF" id="PIRSF004749">
    <property type="entry name" value="Pep_def"/>
    <property type="match status" value="1"/>
</dbReference>
<accession>D0LH18</accession>
<name>D0LH18_HALO1</name>
<sequence>MAVLPIVVWPDARLRQETRRVEQVDDAVRDLYRNLVDTMYSLNGLGIAAVQIGDPTQMFIVEPALAGRDANDEPVAFINPEVVWTSEDSDKSEEGCLSFPGIYVQVDRPAKARVRALGIDGEIFEVEAEGLFARCLLHENDHLTGKLLVDFVGPLKRQMIRRKLNRQHGSEPNAA</sequence>
<feature type="binding site" evidence="2">
    <location>
        <position position="138"/>
    </location>
    <ligand>
        <name>Fe cation</name>
        <dbReference type="ChEBI" id="CHEBI:24875"/>
    </ligand>
</feature>
<dbReference type="NCBIfam" id="NF001159">
    <property type="entry name" value="PRK00150.1-3"/>
    <property type="match status" value="1"/>
</dbReference>
<dbReference type="CDD" id="cd00487">
    <property type="entry name" value="Pep_deformylase"/>
    <property type="match status" value="1"/>
</dbReference>
<dbReference type="KEGG" id="hoh:Hoch_2195"/>
<dbReference type="eggNOG" id="COG0242">
    <property type="taxonomic scope" value="Bacteria"/>
</dbReference>
<dbReference type="AlphaFoldDB" id="D0LH18"/>
<evidence type="ECO:0000256" key="1">
    <source>
        <dbReference type="ARBA" id="ARBA00010759"/>
    </source>
</evidence>
<keyword evidence="2 3" id="KW-0378">Hydrolase</keyword>
<dbReference type="PANTHER" id="PTHR10458">
    <property type="entry name" value="PEPTIDE DEFORMYLASE"/>
    <property type="match status" value="1"/>
</dbReference>
<dbReference type="GO" id="GO:0006412">
    <property type="term" value="P:translation"/>
    <property type="evidence" value="ECO:0007669"/>
    <property type="project" value="UniProtKB-UniRule"/>
</dbReference>
<dbReference type="RefSeq" id="WP_012827348.1">
    <property type="nucleotide sequence ID" value="NC_013440.1"/>
</dbReference>
<dbReference type="GO" id="GO:0046872">
    <property type="term" value="F:metal ion binding"/>
    <property type="evidence" value="ECO:0007669"/>
    <property type="project" value="UniProtKB-KW"/>
</dbReference>
<evidence type="ECO:0000313" key="4">
    <source>
        <dbReference type="Proteomes" id="UP000001880"/>
    </source>
</evidence>
<keyword evidence="2" id="KW-0648">Protein biosynthesis</keyword>
<dbReference type="Gene3D" id="3.90.45.10">
    <property type="entry name" value="Peptide deformylase"/>
    <property type="match status" value="1"/>
</dbReference>
<comment type="similarity">
    <text evidence="1 2">Belongs to the polypeptide deformylase family.</text>
</comment>
<feature type="active site" evidence="2">
    <location>
        <position position="139"/>
    </location>
</feature>
<dbReference type="EMBL" id="CP001804">
    <property type="protein sequence ID" value="ACY14740.1"/>
    <property type="molecule type" value="Genomic_DNA"/>
</dbReference>
<organism evidence="3 4">
    <name type="scientific">Haliangium ochraceum (strain DSM 14365 / JCM 11303 / SMP-2)</name>
    <dbReference type="NCBI Taxonomy" id="502025"/>
    <lineage>
        <taxon>Bacteria</taxon>
        <taxon>Pseudomonadati</taxon>
        <taxon>Myxococcota</taxon>
        <taxon>Polyangia</taxon>
        <taxon>Haliangiales</taxon>
        <taxon>Kofleriaceae</taxon>
        <taxon>Haliangium</taxon>
    </lineage>
</organism>
<reference evidence="3 4" key="1">
    <citation type="journal article" date="2010" name="Stand. Genomic Sci.">
        <title>Complete genome sequence of Haliangium ochraceum type strain (SMP-2).</title>
        <authorList>
            <consortium name="US DOE Joint Genome Institute (JGI-PGF)"/>
            <person name="Ivanova N."/>
            <person name="Daum C."/>
            <person name="Lang E."/>
            <person name="Abt B."/>
            <person name="Kopitz M."/>
            <person name="Saunders E."/>
            <person name="Lapidus A."/>
            <person name="Lucas S."/>
            <person name="Glavina Del Rio T."/>
            <person name="Nolan M."/>
            <person name="Tice H."/>
            <person name="Copeland A."/>
            <person name="Cheng J.F."/>
            <person name="Chen F."/>
            <person name="Bruce D."/>
            <person name="Goodwin L."/>
            <person name="Pitluck S."/>
            <person name="Mavromatis K."/>
            <person name="Pati A."/>
            <person name="Mikhailova N."/>
            <person name="Chen A."/>
            <person name="Palaniappan K."/>
            <person name="Land M."/>
            <person name="Hauser L."/>
            <person name="Chang Y.J."/>
            <person name="Jeffries C.D."/>
            <person name="Detter J.C."/>
            <person name="Brettin T."/>
            <person name="Rohde M."/>
            <person name="Goker M."/>
            <person name="Bristow J."/>
            <person name="Markowitz V."/>
            <person name="Eisen J.A."/>
            <person name="Hugenholtz P."/>
            <person name="Kyrpides N.C."/>
            <person name="Klenk H.P."/>
        </authorList>
    </citation>
    <scope>NUCLEOTIDE SEQUENCE [LARGE SCALE GENOMIC DNA]</scope>
    <source>
        <strain evidence="4">DSM 14365 / CIP 107738 / JCM 11303 / AJ 13395 / SMP-2</strain>
    </source>
</reference>
<dbReference type="GO" id="GO:0042586">
    <property type="term" value="F:peptide deformylase activity"/>
    <property type="evidence" value="ECO:0007669"/>
    <property type="project" value="UniProtKB-UniRule"/>
</dbReference>
<keyword evidence="2" id="KW-0479">Metal-binding</keyword>
<comment type="cofactor">
    <cofactor evidence="2">
        <name>Fe(2+)</name>
        <dbReference type="ChEBI" id="CHEBI:29033"/>
    </cofactor>
    <text evidence="2">Binds 1 Fe(2+) ion.</text>
</comment>
<gene>
    <name evidence="2" type="primary">def</name>
    <name evidence="3" type="ordered locus">Hoch_2195</name>
</gene>
<feature type="binding site" evidence="2">
    <location>
        <position position="142"/>
    </location>
    <ligand>
        <name>Fe cation</name>
        <dbReference type="ChEBI" id="CHEBI:24875"/>
    </ligand>
</feature>
<dbReference type="Proteomes" id="UP000001880">
    <property type="component" value="Chromosome"/>
</dbReference>
<keyword evidence="4" id="KW-1185">Reference proteome</keyword>
<evidence type="ECO:0000256" key="2">
    <source>
        <dbReference type="HAMAP-Rule" id="MF_00163"/>
    </source>
</evidence>
<evidence type="ECO:0000313" key="3">
    <source>
        <dbReference type="EMBL" id="ACY14740.1"/>
    </source>
</evidence>
<dbReference type="PRINTS" id="PR01576">
    <property type="entry name" value="PDEFORMYLASE"/>
</dbReference>
<dbReference type="Pfam" id="PF01327">
    <property type="entry name" value="Pep_deformylase"/>
    <property type="match status" value="1"/>
</dbReference>
<proteinExistence type="inferred from homology"/>
<comment type="function">
    <text evidence="2">Removes the formyl group from the N-terminal Met of newly synthesized proteins. Requires at least a dipeptide for an efficient rate of reaction. N-terminal L-methionine is a prerequisite for activity but the enzyme has broad specificity at other positions.</text>
</comment>
<comment type="catalytic activity">
    <reaction evidence="2">
        <text>N-terminal N-formyl-L-methionyl-[peptide] + H2O = N-terminal L-methionyl-[peptide] + formate</text>
        <dbReference type="Rhea" id="RHEA:24420"/>
        <dbReference type="Rhea" id="RHEA-COMP:10639"/>
        <dbReference type="Rhea" id="RHEA-COMP:10640"/>
        <dbReference type="ChEBI" id="CHEBI:15377"/>
        <dbReference type="ChEBI" id="CHEBI:15740"/>
        <dbReference type="ChEBI" id="CHEBI:49298"/>
        <dbReference type="ChEBI" id="CHEBI:64731"/>
        <dbReference type="EC" id="3.5.1.88"/>
    </reaction>
</comment>
<dbReference type="SUPFAM" id="SSF56420">
    <property type="entry name" value="Peptide deformylase"/>
    <property type="match status" value="1"/>
</dbReference>
<feature type="binding site" evidence="2">
    <location>
        <position position="96"/>
    </location>
    <ligand>
        <name>Fe cation</name>
        <dbReference type="ChEBI" id="CHEBI:24875"/>
    </ligand>
</feature>
<protein>
    <recommendedName>
        <fullName evidence="2">Peptide deformylase</fullName>
        <shortName evidence="2">PDF</shortName>
        <ecNumber evidence="2">3.5.1.88</ecNumber>
    </recommendedName>
    <alternativeName>
        <fullName evidence="2">Polypeptide deformylase</fullName>
    </alternativeName>
</protein>
<dbReference type="EC" id="3.5.1.88" evidence="2"/>
<dbReference type="HOGENOM" id="CLU_061901_2_0_7"/>
<keyword evidence="2" id="KW-0408">Iron</keyword>